<keyword evidence="2" id="KW-1185">Reference proteome</keyword>
<protein>
    <submittedName>
        <fullName evidence="1">Uncharacterized protein</fullName>
    </submittedName>
</protein>
<reference evidence="1" key="1">
    <citation type="submission" date="2022-10" db="EMBL/GenBank/DDBJ databases">
        <title>The complete genomes of actinobacterial strains from the NBC collection.</title>
        <authorList>
            <person name="Joergensen T.S."/>
            <person name="Alvarez Arevalo M."/>
            <person name="Sterndorff E.B."/>
            <person name="Faurdal D."/>
            <person name="Vuksanovic O."/>
            <person name="Mourched A.-S."/>
            <person name="Charusanti P."/>
            <person name="Shaw S."/>
            <person name="Blin K."/>
            <person name="Weber T."/>
        </authorList>
    </citation>
    <scope>NUCLEOTIDE SEQUENCE</scope>
    <source>
        <strain evidence="1">NBC_00222</strain>
    </source>
</reference>
<name>A0ABZ1UB99_9ACTN</name>
<dbReference type="EMBL" id="CP108110">
    <property type="protein sequence ID" value="WUQ88450.1"/>
    <property type="molecule type" value="Genomic_DNA"/>
</dbReference>
<accession>A0ABZ1UB99</accession>
<evidence type="ECO:0000313" key="1">
    <source>
        <dbReference type="EMBL" id="WUQ88450.1"/>
    </source>
</evidence>
<dbReference type="Proteomes" id="UP001432222">
    <property type="component" value="Chromosome"/>
</dbReference>
<evidence type="ECO:0000313" key="2">
    <source>
        <dbReference type="Proteomes" id="UP001432222"/>
    </source>
</evidence>
<proteinExistence type="predicted"/>
<sequence length="97" mass="10506">MLLPAGTGPSDRPWALPHRHFPGSRRTSYDLVHSRLIAVSATSNRDKGDKNPSLWRPPAAPYWSTCSRVQAGTKHVHGLSVTTAENAASNEMLDACA</sequence>
<gene>
    <name evidence="1" type="ORF">OHA16_38910</name>
</gene>
<dbReference type="RefSeq" id="WP_328958998.1">
    <property type="nucleotide sequence ID" value="NZ_CP108110.1"/>
</dbReference>
<organism evidence="1 2">
    <name type="scientific">Kitasatospora purpeofusca</name>
    <dbReference type="NCBI Taxonomy" id="67352"/>
    <lineage>
        <taxon>Bacteria</taxon>
        <taxon>Bacillati</taxon>
        <taxon>Actinomycetota</taxon>
        <taxon>Actinomycetes</taxon>
        <taxon>Kitasatosporales</taxon>
        <taxon>Streptomycetaceae</taxon>
        <taxon>Kitasatospora</taxon>
    </lineage>
</organism>